<organism evidence="1 2">
    <name type="scientific">Mastigocoleus testarum BC008</name>
    <dbReference type="NCBI Taxonomy" id="371196"/>
    <lineage>
        <taxon>Bacteria</taxon>
        <taxon>Bacillati</taxon>
        <taxon>Cyanobacteriota</taxon>
        <taxon>Cyanophyceae</taxon>
        <taxon>Nostocales</taxon>
        <taxon>Hapalosiphonaceae</taxon>
        <taxon>Mastigocoleus</taxon>
    </lineage>
</organism>
<evidence type="ECO:0000313" key="1">
    <source>
        <dbReference type="EMBL" id="KST65766.1"/>
    </source>
</evidence>
<name>A0A0V7ZNE8_9CYAN</name>
<dbReference type="Proteomes" id="UP000053372">
    <property type="component" value="Unassembled WGS sequence"/>
</dbReference>
<reference evidence="1 2" key="1">
    <citation type="journal article" date="2015" name="Genome Announc.">
        <title>Draft Genome of the Euendolithic (true boring) Cyanobacterium Mastigocoleus testarum strain BC008.</title>
        <authorList>
            <person name="Guida B.S."/>
            <person name="Garcia-Pichel F."/>
        </authorList>
    </citation>
    <scope>NUCLEOTIDE SEQUENCE [LARGE SCALE GENOMIC DNA]</scope>
    <source>
        <strain evidence="1 2">BC008</strain>
    </source>
</reference>
<evidence type="ECO:0000313" key="2">
    <source>
        <dbReference type="Proteomes" id="UP000053372"/>
    </source>
</evidence>
<dbReference type="AlphaFoldDB" id="A0A0V7ZNE8"/>
<sequence>MELGIVETSTVSFLPWGRLGGSLYTLGKLRRGLCDFGRLEGSLYTLGKLRRGLCDFGRLGESLYTLGKLRRGLGHFENKRAPAIPNTYMLLVAARSTYG</sequence>
<protein>
    <submittedName>
        <fullName evidence="1">Uncharacterized protein</fullName>
    </submittedName>
</protein>
<comment type="caution">
    <text evidence="1">The sequence shown here is derived from an EMBL/GenBank/DDBJ whole genome shotgun (WGS) entry which is preliminary data.</text>
</comment>
<proteinExistence type="predicted"/>
<keyword evidence="2" id="KW-1185">Reference proteome</keyword>
<gene>
    <name evidence="1" type="ORF">BC008_22575</name>
</gene>
<accession>A0A0V7ZNE8</accession>
<dbReference type="EMBL" id="LMTZ01000104">
    <property type="protein sequence ID" value="KST65766.1"/>
    <property type="molecule type" value="Genomic_DNA"/>
</dbReference>